<reference evidence="10 11" key="1">
    <citation type="submission" date="2018-08" db="EMBL/GenBank/DDBJ databases">
        <title>Draft genome of the lignicolous fungus Coniochaeta pulveracea.</title>
        <authorList>
            <person name="Borstlap C.J."/>
            <person name="De Witt R.N."/>
            <person name="Botha A."/>
            <person name="Volschenk H."/>
        </authorList>
    </citation>
    <scope>NUCLEOTIDE SEQUENCE [LARGE SCALE GENOMIC DNA]</scope>
    <source>
        <strain evidence="10 11">CAB683</strain>
    </source>
</reference>
<evidence type="ECO:0000256" key="8">
    <source>
        <dbReference type="SAM" id="Phobius"/>
    </source>
</evidence>
<feature type="transmembrane region" description="Helical" evidence="8">
    <location>
        <begin position="322"/>
        <end position="343"/>
    </location>
</feature>
<dbReference type="SUPFAM" id="SSF103473">
    <property type="entry name" value="MFS general substrate transporter"/>
    <property type="match status" value="1"/>
</dbReference>
<feature type="transmembrane region" description="Helical" evidence="8">
    <location>
        <begin position="399"/>
        <end position="420"/>
    </location>
</feature>
<dbReference type="OrthoDB" id="65569at2759"/>
<gene>
    <name evidence="10" type="ORF">DL546_009175</name>
</gene>
<feature type="region of interest" description="Disordered" evidence="7">
    <location>
        <begin position="1"/>
        <end position="22"/>
    </location>
</feature>
<sequence>MTTNTDQAPLGANDYRSPTHGANKNDIVDEAEKLGVTVEEIAVVRVTEEDLMKISAECFSFRSKAGLRMVGVMLVMACNQAGFGVDWGVIGGINSMPLWHSYFGFGNSGSTLGTINALMMIGSFCGAPFLGLSDVLGRRGVNFLGNAIVIVGALLQGLAPNIACFMVGRFVLGFGTSLMAAPQYMAEVAPVHMRGRLVGIFGACFTIGSMLMSGLMMIFTKMDSNWQWRGPLLLAGIFPLCVCSLIYVLCPESPRYDVIKGRPDKARRTIAKFMTTNNDIHAPIVDLMIAEIETSLETSRAGAIRIWDWRPFFTRAAGYRTLLIVVYSCFQQWNGGGVIGYYLSPALDTVGITDSMSQLGIQLGQTATGFVFTLVGAFILCQTAATITSWQYAERNSSGTAILTVFWFFLYQIFSASLITTMHNLYPVEFLSLTLRAKGMGMYSMVQGAAGVVQSYGISVGINKIGYKIWVVYIVYNSLQLIVAYFLFPETSKLTLEEIDTIFETPGVNPVKMSLKIEKARKEREAAERDEALGHGA</sequence>
<protein>
    <recommendedName>
        <fullName evidence="9">Major facilitator superfamily (MFS) profile domain-containing protein</fullName>
    </recommendedName>
</protein>
<evidence type="ECO:0000256" key="6">
    <source>
        <dbReference type="ARBA" id="ARBA00023136"/>
    </source>
</evidence>
<comment type="similarity">
    <text evidence="2">Belongs to the major facilitator superfamily. Sugar transporter (TC 2.A.1.1) family.</text>
</comment>
<dbReference type="PANTHER" id="PTHR48022">
    <property type="entry name" value="PLASTIDIC GLUCOSE TRANSPORTER 4"/>
    <property type="match status" value="1"/>
</dbReference>
<feature type="transmembrane region" description="Helical" evidence="8">
    <location>
        <begin position="110"/>
        <end position="131"/>
    </location>
</feature>
<dbReference type="AlphaFoldDB" id="A0A420YNU6"/>
<organism evidence="10 11">
    <name type="scientific">Coniochaeta pulveracea</name>
    <dbReference type="NCBI Taxonomy" id="177199"/>
    <lineage>
        <taxon>Eukaryota</taxon>
        <taxon>Fungi</taxon>
        <taxon>Dikarya</taxon>
        <taxon>Ascomycota</taxon>
        <taxon>Pezizomycotina</taxon>
        <taxon>Sordariomycetes</taxon>
        <taxon>Sordariomycetidae</taxon>
        <taxon>Coniochaetales</taxon>
        <taxon>Coniochaetaceae</taxon>
        <taxon>Coniochaeta</taxon>
    </lineage>
</organism>
<dbReference type="Proteomes" id="UP000275385">
    <property type="component" value="Unassembled WGS sequence"/>
</dbReference>
<evidence type="ECO:0000259" key="9">
    <source>
        <dbReference type="PROSITE" id="PS50850"/>
    </source>
</evidence>
<feature type="transmembrane region" description="Helical" evidence="8">
    <location>
        <begin position="69"/>
        <end position="90"/>
    </location>
</feature>
<evidence type="ECO:0000256" key="2">
    <source>
        <dbReference type="ARBA" id="ARBA00010992"/>
    </source>
</evidence>
<feature type="transmembrane region" description="Helical" evidence="8">
    <location>
        <begin position="470"/>
        <end position="488"/>
    </location>
</feature>
<dbReference type="Pfam" id="PF00083">
    <property type="entry name" value="Sugar_tr"/>
    <property type="match status" value="1"/>
</dbReference>
<accession>A0A420YNU6</accession>
<feature type="transmembrane region" description="Helical" evidence="8">
    <location>
        <begin position="440"/>
        <end position="458"/>
    </location>
</feature>
<keyword evidence="3" id="KW-0813">Transport</keyword>
<evidence type="ECO:0000313" key="10">
    <source>
        <dbReference type="EMBL" id="RKU49550.1"/>
    </source>
</evidence>
<dbReference type="EMBL" id="QVQW01000001">
    <property type="protein sequence ID" value="RKU49550.1"/>
    <property type="molecule type" value="Genomic_DNA"/>
</dbReference>
<evidence type="ECO:0000256" key="4">
    <source>
        <dbReference type="ARBA" id="ARBA00022692"/>
    </source>
</evidence>
<evidence type="ECO:0000256" key="5">
    <source>
        <dbReference type="ARBA" id="ARBA00022989"/>
    </source>
</evidence>
<evidence type="ECO:0000313" key="11">
    <source>
        <dbReference type="Proteomes" id="UP000275385"/>
    </source>
</evidence>
<keyword evidence="5 8" id="KW-1133">Transmembrane helix</keyword>
<feature type="transmembrane region" description="Helical" evidence="8">
    <location>
        <begin position="143"/>
        <end position="159"/>
    </location>
</feature>
<feature type="transmembrane region" description="Helical" evidence="8">
    <location>
        <begin position="231"/>
        <end position="250"/>
    </location>
</feature>
<evidence type="ECO:0000256" key="3">
    <source>
        <dbReference type="ARBA" id="ARBA00022448"/>
    </source>
</evidence>
<evidence type="ECO:0000256" key="1">
    <source>
        <dbReference type="ARBA" id="ARBA00004141"/>
    </source>
</evidence>
<dbReference type="Gene3D" id="1.20.1250.20">
    <property type="entry name" value="MFS general substrate transporter like domains"/>
    <property type="match status" value="1"/>
</dbReference>
<dbReference type="InterPro" id="IPR005828">
    <property type="entry name" value="MFS_sugar_transport-like"/>
</dbReference>
<dbReference type="FunFam" id="1.20.1250.20:FF:000134">
    <property type="entry name" value="MFS sugar transporter protein"/>
    <property type="match status" value="1"/>
</dbReference>
<comment type="subcellular location">
    <subcellularLocation>
        <location evidence="1">Membrane</location>
        <topology evidence="1">Multi-pass membrane protein</topology>
    </subcellularLocation>
</comment>
<dbReference type="InterPro" id="IPR020846">
    <property type="entry name" value="MFS_dom"/>
</dbReference>
<dbReference type="InterPro" id="IPR050360">
    <property type="entry name" value="MFS_Sugar_Transporters"/>
</dbReference>
<keyword evidence="6 8" id="KW-0472">Membrane</keyword>
<feature type="transmembrane region" description="Helical" evidence="8">
    <location>
        <begin position="363"/>
        <end position="387"/>
    </location>
</feature>
<dbReference type="PANTHER" id="PTHR48022:SF79">
    <property type="entry name" value="LACTOSE PERMEASE, PUTATIVE (AFU_ORTHOLOGUE AFUA_6G01860)-RELATED"/>
    <property type="match status" value="1"/>
</dbReference>
<proteinExistence type="inferred from homology"/>
<dbReference type="GO" id="GO:0016020">
    <property type="term" value="C:membrane"/>
    <property type="evidence" value="ECO:0007669"/>
    <property type="project" value="UniProtKB-SubCell"/>
</dbReference>
<feature type="transmembrane region" description="Helical" evidence="8">
    <location>
        <begin position="165"/>
        <end position="185"/>
    </location>
</feature>
<feature type="domain" description="Major facilitator superfamily (MFS) profile" evidence="9">
    <location>
        <begin position="72"/>
        <end position="492"/>
    </location>
</feature>
<dbReference type="GO" id="GO:0005351">
    <property type="term" value="F:carbohydrate:proton symporter activity"/>
    <property type="evidence" value="ECO:0007669"/>
    <property type="project" value="TreeGrafter"/>
</dbReference>
<dbReference type="InterPro" id="IPR036259">
    <property type="entry name" value="MFS_trans_sf"/>
</dbReference>
<keyword evidence="4 8" id="KW-0812">Transmembrane</keyword>
<feature type="transmembrane region" description="Helical" evidence="8">
    <location>
        <begin position="197"/>
        <end position="219"/>
    </location>
</feature>
<dbReference type="PROSITE" id="PS50850">
    <property type="entry name" value="MFS"/>
    <property type="match status" value="1"/>
</dbReference>
<evidence type="ECO:0000256" key="7">
    <source>
        <dbReference type="SAM" id="MobiDB-lite"/>
    </source>
</evidence>
<name>A0A420YNU6_9PEZI</name>
<comment type="caution">
    <text evidence="10">The sequence shown here is derived from an EMBL/GenBank/DDBJ whole genome shotgun (WGS) entry which is preliminary data.</text>
</comment>
<keyword evidence="11" id="KW-1185">Reference proteome</keyword>